<name>A0A078MQA0_9MICC</name>
<evidence type="ECO:0000313" key="1">
    <source>
        <dbReference type="EMBL" id="CEA07562.1"/>
    </source>
</evidence>
<proteinExistence type="predicted"/>
<reference evidence="1" key="1">
    <citation type="submission" date="2014-07" db="EMBL/GenBank/DDBJ databases">
        <authorList>
            <person name="Urmite Genomes Urmite Genomes"/>
        </authorList>
    </citation>
    <scope>NUCLEOTIDE SEQUENCE</scope>
    <source>
        <strain evidence="1">11W110_air</strain>
    </source>
</reference>
<dbReference type="AlphaFoldDB" id="A0A078MQA0"/>
<protein>
    <submittedName>
        <fullName evidence="1">Uncharacterized protein</fullName>
    </submittedName>
</protein>
<accession>A0A078MQA0</accession>
<dbReference type="EMBL" id="LN483070">
    <property type="protein sequence ID" value="CEA07562.1"/>
    <property type="molecule type" value="Genomic_DNA"/>
</dbReference>
<organism evidence="1">
    <name type="scientific">Arthrobacter saudimassiliensis</name>
    <dbReference type="NCBI Taxonomy" id="1461584"/>
    <lineage>
        <taxon>Bacteria</taxon>
        <taxon>Bacillati</taxon>
        <taxon>Actinomycetota</taxon>
        <taxon>Actinomycetes</taxon>
        <taxon>Micrococcales</taxon>
        <taxon>Micrococcaceae</taxon>
        <taxon>Arthrobacter</taxon>
    </lineage>
</organism>
<sequence length="76" mass="8002">MPGMVVQQEGVGGTVKLKVLGASNCDGCGKLGVIAQVLDNAVVDSFHYWKGHVIVVDRNKLSRDPSAPMWSAVAGH</sequence>
<dbReference type="PATRIC" id="fig|1461584.3.peg.870"/>
<gene>
    <name evidence="1" type="ORF">BN1051_00877</name>
</gene>